<dbReference type="InterPro" id="IPR011854">
    <property type="entry name" value="HypE"/>
</dbReference>
<dbReference type="CDD" id="cd06061">
    <property type="entry name" value="PurM-like1"/>
    <property type="match status" value="1"/>
</dbReference>
<reference evidence="4" key="1">
    <citation type="submission" date="2021-03" db="EMBL/GenBank/DDBJ databases">
        <title>Proteiniclasticum marinus sp. nov., isolated from tidal flat sediment.</title>
        <authorList>
            <person name="Namirimu T."/>
            <person name="Yang J.-A."/>
            <person name="Yang S.-H."/>
            <person name="Kim Y.-J."/>
            <person name="Kwon K.K."/>
        </authorList>
    </citation>
    <scope>NUCLEOTIDE SEQUENCE</scope>
    <source>
        <strain evidence="4">SCR006</strain>
    </source>
</reference>
<dbReference type="PIRSF" id="PIRSF005644">
    <property type="entry name" value="Hdrgns_mtr_HypE"/>
    <property type="match status" value="1"/>
</dbReference>
<dbReference type="InterPro" id="IPR016188">
    <property type="entry name" value="PurM-like_N"/>
</dbReference>
<feature type="domain" description="PurM-like C-terminal" evidence="3">
    <location>
        <begin position="152"/>
        <end position="302"/>
    </location>
</feature>
<dbReference type="PANTHER" id="PTHR30303">
    <property type="entry name" value="HYDROGENASE ISOENZYMES FORMATION PROTEIN HYPE"/>
    <property type="match status" value="1"/>
</dbReference>
<dbReference type="Proteomes" id="UP000664218">
    <property type="component" value="Unassembled WGS sequence"/>
</dbReference>
<dbReference type="GO" id="GO:0051604">
    <property type="term" value="P:protein maturation"/>
    <property type="evidence" value="ECO:0007669"/>
    <property type="project" value="TreeGrafter"/>
</dbReference>
<dbReference type="InterPro" id="IPR010918">
    <property type="entry name" value="PurM-like_C_dom"/>
</dbReference>
<dbReference type="Pfam" id="PF02769">
    <property type="entry name" value="AIRS_C"/>
    <property type="match status" value="1"/>
</dbReference>
<evidence type="ECO:0000313" key="5">
    <source>
        <dbReference type="Proteomes" id="UP000664218"/>
    </source>
</evidence>
<keyword evidence="5" id="KW-1185">Reference proteome</keyword>
<evidence type="ECO:0000259" key="2">
    <source>
        <dbReference type="Pfam" id="PF00586"/>
    </source>
</evidence>
<dbReference type="EMBL" id="JAFNJU010000004">
    <property type="protein sequence ID" value="MBO1264600.1"/>
    <property type="molecule type" value="Genomic_DNA"/>
</dbReference>
<dbReference type="SUPFAM" id="SSF55326">
    <property type="entry name" value="PurM N-terminal domain-like"/>
    <property type="match status" value="1"/>
</dbReference>
<dbReference type="Gene3D" id="3.90.650.10">
    <property type="entry name" value="PurM-like C-terminal domain"/>
    <property type="match status" value="1"/>
</dbReference>
<dbReference type="InterPro" id="IPR036676">
    <property type="entry name" value="PurM-like_C_sf"/>
</dbReference>
<dbReference type="PANTHER" id="PTHR30303:SF4">
    <property type="entry name" value="HYDROGENASE EXPRESSION_FORMATION PROTEIN HYPE"/>
    <property type="match status" value="1"/>
</dbReference>
<sequence length="327" mass="35349">MITGKLNWDVLKKLLARNQGAIRPEVEKGGAVGEDCAVVNLGEEKLILSTDPVTAAAEGAGHIAFHININDIATTGARPLGIMVTILAPKEASLIDIEKVMRDISREAKENEVMILGGHTEVTDAVNRMIVSVTAIGTMDPGEEVVWTGGAKAGDKIIVTKALGLEGTSILVADFFEQAKEVLTAAEMKEARGFSKELSVLKEGRLLRNLASSMHDITEGGVLGALWEVKEASGKGFRVYEDRLPVRAVTRKLCDAFSLDPLKLISSGSMLLTVEKEEEALTLLKKHGIEAHVIGEVLEEGSFLVKEGQEIHVEAPTRDEIYKLYDK</sequence>
<accession>A0A939KKD3</accession>
<comment type="caution">
    <text evidence="4">The sequence shown here is derived from an EMBL/GenBank/DDBJ whole genome shotgun (WGS) entry which is preliminary data.</text>
</comment>
<dbReference type="RefSeq" id="WP_207599121.1">
    <property type="nucleotide sequence ID" value="NZ_JAFNJU010000004.1"/>
</dbReference>
<dbReference type="InterPro" id="IPR036921">
    <property type="entry name" value="PurM-like_N_sf"/>
</dbReference>
<proteinExistence type="inferred from homology"/>
<dbReference type="Pfam" id="PF00586">
    <property type="entry name" value="AIRS"/>
    <property type="match status" value="1"/>
</dbReference>
<feature type="domain" description="PurM-like N-terminal" evidence="2">
    <location>
        <begin position="33"/>
        <end position="139"/>
    </location>
</feature>
<organism evidence="4 5">
    <name type="scientific">Proteiniclasticum aestuarii</name>
    <dbReference type="NCBI Taxonomy" id="2817862"/>
    <lineage>
        <taxon>Bacteria</taxon>
        <taxon>Bacillati</taxon>
        <taxon>Bacillota</taxon>
        <taxon>Clostridia</taxon>
        <taxon>Eubacteriales</taxon>
        <taxon>Clostridiaceae</taxon>
        <taxon>Proteiniclasticum</taxon>
    </lineage>
</organism>
<dbReference type="AlphaFoldDB" id="A0A939KKD3"/>
<evidence type="ECO:0000256" key="1">
    <source>
        <dbReference type="ARBA" id="ARBA00006243"/>
    </source>
</evidence>
<comment type="similarity">
    <text evidence="1">Belongs to the HypE family.</text>
</comment>
<gene>
    <name evidence="4" type="ORF">J3A84_06120</name>
</gene>
<name>A0A939KKD3_9CLOT</name>
<evidence type="ECO:0000259" key="3">
    <source>
        <dbReference type="Pfam" id="PF02769"/>
    </source>
</evidence>
<protein>
    <submittedName>
        <fullName evidence="4">AIR synthase family protein</fullName>
    </submittedName>
</protein>
<dbReference type="Gene3D" id="3.30.1330.10">
    <property type="entry name" value="PurM-like, N-terminal domain"/>
    <property type="match status" value="1"/>
</dbReference>
<dbReference type="SUPFAM" id="SSF56042">
    <property type="entry name" value="PurM C-terminal domain-like"/>
    <property type="match status" value="1"/>
</dbReference>
<evidence type="ECO:0000313" key="4">
    <source>
        <dbReference type="EMBL" id="MBO1264600.1"/>
    </source>
</evidence>